<reference evidence="2 3" key="1">
    <citation type="submission" date="2020-05" db="EMBL/GenBank/DDBJ databases">
        <title>Genome Sequencing of Type Strains.</title>
        <authorList>
            <person name="Lemaire J.F."/>
            <person name="Inderbitzin P."/>
            <person name="Gregorio O.A."/>
            <person name="Collins S.B."/>
            <person name="Wespe N."/>
            <person name="Knight-Connoni V."/>
        </authorList>
    </citation>
    <scope>NUCLEOTIDE SEQUENCE [LARGE SCALE GENOMIC DNA]</scope>
    <source>
        <strain evidence="2 3">LMG 21957</strain>
    </source>
</reference>
<evidence type="ECO:0000313" key="2">
    <source>
        <dbReference type="EMBL" id="NUU80185.1"/>
    </source>
</evidence>
<dbReference type="AlphaFoldDB" id="A0A7Y6EZZ9"/>
<evidence type="ECO:0000313" key="3">
    <source>
        <dbReference type="Proteomes" id="UP000526125"/>
    </source>
</evidence>
<sequence length="66" mass="6983">MQLGKDTGISLGFLAGTTLGSGIAFLFQFRAYEVIGSVAFFGIIGALAGLWTAVVLHHRQQSDPKT</sequence>
<organism evidence="2 3">
    <name type="scientific">Paenibacillus xylanilyticus</name>
    <dbReference type="NCBI Taxonomy" id="248903"/>
    <lineage>
        <taxon>Bacteria</taxon>
        <taxon>Bacillati</taxon>
        <taxon>Bacillota</taxon>
        <taxon>Bacilli</taxon>
        <taxon>Bacillales</taxon>
        <taxon>Paenibacillaceae</taxon>
        <taxon>Paenibacillus</taxon>
    </lineage>
</organism>
<feature type="transmembrane region" description="Helical" evidence="1">
    <location>
        <begin position="34"/>
        <end position="56"/>
    </location>
</feature>
<dbReference type="Proteomes" id="UP000526125">
    <property type="component" value="Unassembled WGS sequence"/>
</dbReference>
<dbReference type="EMBL" id="JABMCB010000206">
    <property type="protein sequence ID" value="NUU80185.1"/>
    <property type="molecule type" value="Genomic_DNA"/>
</dbReference>
<keyword evidence="1" id="KW-1133">Transmembrane helix</keyword>
<keyword evidence="3" id="KW-1185">Reference proteome</keyword>
<protein>
    <submittedName>
        <fullName evidence="2">Uncharacterized protein</fullName>
    </submittedName>
</protein>
<name>A0A7Y6EZZ9_9BACL</name>
<evidence type="ECO:0000256" key="1">
    <source>
        <dbReference type="SAM" id="Phobius"/>
    </source>
</evidence>
<dbReference type="RefSeq" id="WP_175399702.1">
    <property type="nucleotide sequence ID" value="NZ_JABMCB010000206.1"/>
</dbReference>
<gene>
    <name evidence="2" type="ORF">HP552_33900</name>
</gene>
<accession>A0A7Y6EZZ9</accession>
<feature type="transmembrane region" description="Helical" evidence="1">
    <location>
        <begin position="7"/>
        <end position="28"/>
    </location>
</feature>
<keyword evidence="1" id="KW-0472">Membrane</keyword>
<keyword evidence="1" id="KW-0812">Transmembrane</keyword>
<comment type="caution">
    <text evidence="2">The sequence shown here is derived from an EMBL/GenBank/DDBJ whole genome shotgun (WGS) entry which is preliminary data.</text>
</comment>
<proteinExistence type="predicted"/>